<organism evidence="5 6">
    <name type="scientific">Botrytis elliptica</name>
    <dbReference type="NCBI Taxonomy" id="278938"/>
    <lineage>
        <taxon>Eukaryota</taxon>
        <taxon>Fungi</taxon>
        <taxon>Dikarya</taxon>
        <taxon>Ascomycota</taxon>
        <taxon>Pezizomycotina</taxon>
        <taxon>Leotiomycetes</taxon>
        <taxon>Helotiales</taxon>
        <taxon>Sclerotiniaceae</taxon>
        <taxon>Botrytis</taxon>
    </lineage>
</organism>
<feature type="compositionally biased region" description="Polar residues" evidence="3">
    <location>
        <begin position="1016"/>
        <end position="1027"/>
    </location>
</feature>
<dbReference type="InterPro" id="IPR038973">
    <property type="entry name" value="MutL/Mlh/Pms-like"/>
</dbReference>
<dbReference type="InterPro" id="IPR002099">
    <property type="entry name" value="MutL/Mlh/PMS"/>
</dbReference>
<keyword evidence="6" id="KW-1185">Reference proteome</keyword>
<dbReference type="PANTHER" id="PTHR10073">
    <property type="entry name" value="DNA MISMATCH REPAIR PROTEIN MLH, PMS, MUTL"/>
    <property type="match status" value="1"/>
</dbReference>
<proteinExistence type="inferred from homology"/>
<feature type="compositionally biased region" description="Polar residues" evidence="3">
    <location>
        <begin position="777"/>
        <end position="798"/>
    </location>
</feature>
<dbReference type="SMART" id="SM01340">
    <property type="entry name" value="DNA_mis_repair"/>
    <property type="match status" value="1"/>
</dbReference>
<dbReference type="Gene3D" id="3.30.565.10">
    <property type="entry name" value="Histidine kinase-like ATPase, C-terminal domain"/>
    <property type="match status" value="1"/>
</dbReference>
<feature type="region of interest" description="Disordered" evidence="3">
    <location>
        <begin position="424"/>
        <end position="447"/>
    </location>
</feature>
<feature type="region of interest" description="Disordered" evidence="3">
    <location>
        <begin position="587"/>
        <end position="681"/>
    </location>
</feature>
<dbReference type="NCBIfam" id="TIGR00585">
    <property type="entry name" value="mutl"/>
    <property type="match status" value="1"/>
</dbReference>
<dbReference type="PROSITE" id="PS00058">
    <property type="entry name" value="DNA_MISMATCH_REPAIR_1"/>
    <property type="match status" value="1"/>
</dbReference>
<evidence type="ECO:0000313" key="6">
    <source>
        <dbReference type="Proteomes" id="UP000297229"/>
    </source>
</evidence>
<dbReference type="Pfam" id="PF01119">
    <property type="entry name" value="DNA_mis_repair"/>
    <property type="match status" value="1"/>
</dbReference>
<dbReference type="InterPro" id="IPR013507">
    <property type="entry name" value="DNA_mismatch_S5_2-like"/>
</dbReference>
<dbReference type="PANTHER" id="PTHR10073:SF41">
    <property type="entry name" value="MISMATCH REPAIR PROTEIN, PUTATIVE (AFU_ORTHOLOGUE AFUA_8G05820)-RELATED"/>
    <property type="match status" value="1"/>
</dbReference>
<name>A0A4Z1JE92_9HELO</name>
<evidence type="ECO:0000256" key="3">
    <source>
        <dbReference type="SAM" id="MobiDB-lite"/>
    </source>
</evidence>
<feature type="region of interest" description="Disordered" evidence="3">
    <location>
        <begin position="777"/>
        <end position="804"/>
    </location>
</feature>
<dbReference type="STRING" id="278938.A0A4Z1JE92"/>
<dbReference type="InterPro" id="IPR014721">
    <property type="entry name" value="Ribsml_uS5_D2-typ_fold_subgr"/>
</dbReference>
<feature type="region of interest" description="Disordered" evidence="3">
    <location>
        <begin position="706"/>
        <end position="765"/>
    </location>
</feature>
<dbReference type="GO" id="GO:0032389">
    <property type="term" value="C:MutLalpha complex"/>
    <property type="evidence" value="ECO:0007669"/>
    <property type="project" value="TreeGrafter"/>
</dbReference>
<sequence length="1354" mass="148570">MAIKPLSDSTIHLLGSSQVLTTPTSLIKELIDNALDAKATSIDILISHNTIDKIEVRDNGHGIQPDDLDALGRRGHTSKLTTFTELRNIGGRSLGFRGEALASACQLGDVSITTKMDGQLIATCVKLKALGGIQSQSRSSHPTGTTVCVMNFMSKLPVRKQTALKEAPRIIGKIQELIRRYALARLSVKLTLKIVKGTKGAWSYSPRPNIAIKDSVSLVIGREAALQCFEASMIFPGSPDRENDASEAADIPADVNPANDVETSHFRLEAFIPRPDAEQSKIGCGQYFSVDSRPVASDKGTMKKITIIFKKYLRSRLASGAPSEKLKNPFMRLNIACPKASYDPNVEPAKDDIIFENETLVLEAAEKMFNNFYGDCDTVMSKVARNNTVAQPTGFEILLARTPQQDSPPPSSVVNASLKLNNTHPASTTIPNSKTMSEVCPSTAGDTSDIAEPDHYEFFDEATTLGGKRKWGCNMSHDYTEYTDDFNPRTSVNKSQKELYLNSNQLSVSKELNPWVIAKMTAPINTNSSTTSTNSSSAISLDSIENISVPSVSPRAVTDVISPVQASHFGEVSTSIVDVLHSHSNFKSHMHGNPMTPADQSDSTTEGDVPVVQPSHDRLDSNGFITATNFVRNPLMSPPSTSPNAQLQKQTRDRGSNKPFVPPSRTPQSNSVSSGHVQAQSGAPYQPFRIQREACDQPAATASPVLEVQKQQPNPNPELEWAMDFEHRKESATRRRRDELQAMRETFQQPPATSKASSRPSPHKNRYNAALASLEMSQESLGENSSSANNESVCTTLPDSDPRGYLMKRQKSFSVLSSISGGPRKLKRAQTLRLPLESIPADLQIHQLLQTVQSDINGISKLVMETSEQDTYVRRGTQARGLEMTTTDRDAVGKKLCQVVEAWMKSGGPSSNPNTKPDPTPPSFPISASLRIGFDIDITSDRMEDFNIPSNERIVVLKALQEEIGNVPPYFWAFCQVCDLQALQKLIDIARISPAIIRILATQASTAILYWTQSNQGTPRVSTSNTTHLKRGLGSSSTNSPLAKRQKKTDSPVSSPLADNQRNTNSPVSSPSLYRSKAASDLARDRDNHCCVLTGDSVVEVAHIYPFCRISISEENIFGARHMFWEYLKNFWSEEKVAAWKAEIFSRGLSEIGDEKVDNRITLSKVAYIQWNRGAFALKPISMSDENTTLKVQFFWQKKQTDIQSTMTLTRTPISTENLDHNEGAFEHGYTTLYCPGSKAIIESGQIFELKTRDPIKQPLPSFKLLELQWALTRVVGMAGAAFPYEPSFGDDSDEDIPGLDLDEVGDTSVLSEIFLGDPLKLLCEVSKLSADNSKHYTGEAKGDGVEMGTDNVA</sequence>
<dbReference type="Proteomes" id="UP000297229">
    <property type="component" value="Unassembled WGS sequence"/>
</dbReference>
<feature type="region of interest" description="Disordered" evidence="3">
    <location>
        <begin position="1016"/>
        <end position="1074"/>
    </location>
</feature>
<evidence type="ECO:0000313" key="5">
    <source>
        <dbReference type="EMBL" id="TGO72071.1"/>
    </source>
</evidence>
<dbReference type="GO" id="GO:0006298">
    <property type="term" value="P:mismatch repair"/>
    <property type="evidence" value="ECO:0007669"/>
    <property type="project" value="InterPro"/>
</dbReference>
<dbReference type="GO" id="GO:0030983">
    <property type="term" value="F:mismatched DNA binding"/>
    <property type="evidence" value="ECO:0007669"/>
    <property type="project" value="InterPro"/>
</dbReference>
<dbReference type="GO" id="GO:0016887">
    <property type="term" value="F:ATP hydrolysis activity"/>
    <property type="evidence" value="ECO:0007669"/>
    <property type="project" value="InterPro"/>
</dbReference>
<accession>A0A4Z1JE92</accession>
<dbReference type="GO" id="GO:0005524">
    <property type="term" value="F:ATP binding"/>
    <property type="evidence" value="ECO:0007669"/>
    <property type="project" value="InterPro"/>
</dbReference>
<keyword evidence="2" id="KW-0227">DNA damage</keyword>
<dbReference type="InterPro" id="IPR014762">
    <property type="entry name" value="DNA_mismatch_repair_CS"/>
</dbReference>
<feature type="compositionally biased region" description="Polar residues" evidence="3">
    <location>
        <begin position="666"/>
        <end position="681"/>
    </location>
</feature>
<dbReference type="GO" id="GO:0061982">
    <property type="term" value="P:meiosis I cell cycle process"/>
    <property type="evidence" value="ECO:0007669"/>
    <property type="project" value="UniProtKB-ARBA"/>
</dbReference>
<protein>
    <recommendedName>
        <fullName evidence="4">DNA mismatch repair protein S5 domain-containing protein</fullName>
    </recommendedName>
</protein>
<feature type="compositionally biased region" description="Polar residues" evidence="3">
    <location>
        <begin position="1051"/>
        <end position="1073"/>
    </location>
</feature>
<feature type="region of interest" description="Disordered" evidence="3">
    <location>
        <begin position="905"/>
        <end position="924"/>
    </location>
</feature>
<dbReference type="EMBL" id="PQXM01000494">
    <property type="protein sequence ID" value="TGO72071.1"/>
    <property type="molecule type" value="Genomic_DNA"/>
</dbReference>
<feature type="domain" description="DNA mismatch repair protein S5" evidence="4">
    <location>
        <begin position="216"/>
        <end position="370"/>
    </location>
</feature>
<feature type="compositionally biased region" description="Polar residues" evidence="3">
    <location>
        <begin position="424"/>
        <end position="436"/>
    </location>
</feature>
<dbReference type="Pfam" id="PF13589">
    <property type="entry name" value="HATPase_c_3"/>
    <property type="match status" value="1"/>
</dbReference>
<dbReference type="InterPro" id="IPR020568">
    <property type="entry name" value="Ribosomal_Su5_D2-typ_SF"/>
</dbReference>
<evidence type="ECO:0000256" key="2">
    <source>
        <dbReference type="ARBA" id="ARBA00022763"/>
    </source>
</evidence>
<dbReference type="GO" id="GO:0140664">
    <property type="term" value="F:ATP-dependent DNA damage sensor activity"/>
    <property type="evidence" value="ECO:0007669"/>
    <property type="project" value="InterPro"/>
</dbReference>
<gene>
    <name evidence="5" type="ORF">BELL_0496g00060</name>
</gene>
<comment type="caution">
    <text evidence="5">The sequence shown here is derived from an EMBL/GenBank/DDBJ whole genome shotgun (WGS) entry which is preliminary data.</text>
</comment>
<evidence type="ECO:0000259" key="4">
    <source>
        <dbReference type="SMART" id="SM01340"/>
    </source>
</evidence>
<feature type="compositionally biased region" description="Polar residues" evidence="3">
    <location>
        <begin position="746"/>
        <end position="760"/>
    </location>
</feature>
<dbReference type="SUPFAM" id="SSF54211">
    <property type="entry name" value="Ribosomal protein S5 domain 2-like"/>
    <property type="match status" value="1"/>
</dbReference>
<dbReference type="InterPro" id="IPR036890">
    <property type="entry name" value="HATPase_C_sf"/>
</dbReference>
<dbReference type="Gene3D" id="3.30.230.10">
    <property type="match status" value="1"/>
</dbReference>
<comment type="similarity">
    <text evidence="1">Belongs to the DNA mismatch repair MutL/HexB family.</text>
</comment>
<dbReference type="SUPFAM" id="SSF55874">
    <property type="entry name" value="ATPase domain of HSP90 chaperone/DNA topoisomerase II/histidine kinase"/>
    <property type="match status" value="1"/>
</dbReference>
<evidence type="ECO:0000256" key="1">
    <source>
        <dbReference type="ARBA" id="ARBA00006082"/>
    </source>
</evidence>
<dbReference type="FunFam" id="3.30.565.10:FF:000017">
    <property type="entry name" value="PMS1 homolog 1, mismatch repair system component"/>
    <property type="match status" value="1"/>
</dbReference>
<feature type="compositionally biased region" description="Basic and acidic residues" evidence="3">
    <location>
        <begin position="724"/>
        <end position="742"/>
    </location>
</feature>
<reference evidence="5 6" key="1">
    <citation type="submission" date="2017-12" db="EMBL/GenBank/DDBJ databases">
        <title>Comparative genomics of Botrytis spp.</title>
        <authorList>
            <person name="Valero-Jimenez C.A."/>
            <person name="Tapia P."/>
            <person name="Veloso J."/>
            <person name="Silva-Moreno E."/>
            <person name="Staats M."/>
            <person name="Valdes J.H."/>
            <person name="Van Kan J.A.L."/>
        </authorList>
    </citation>
    <scope>NUCLEOTIDE SEQUENCE [LARGE SCALE GENOMIC DNA]</scope>
    <source>
        <strain evidence="5 6">Be9601</strain>
    </source>
</reference>